<dbReference type="InterPro" id="IPR041657">
    <property type="entry name" value="HTH_17"/>
</dbReference>
<dbReference type="STRING" id="76021.BS329_39935"/>
<keyword evidence="3" id="KW-1185">Reference proteome</keyword>
<evidence type="ECO:0000313" key="3">
    <source>
        <dbReference type="Proteomes" id="UP000187486"/>
    </source>
</evidence>
<reference evidence="2 3" key="1">
    <citation type="submission" date="2016-01" db="EMBL/GenBank/DDBJ databases">
        <title>Amycolatopsis coloradensis genome sequencing and assembly.</title>
        <authorList>
            <person name="Mayilraj S."/>
        </authorList>
    </citation>
    <scope>NUCLEOTIDE SEQUENCE [LARGE SCALE GENOMIC DNA]</scope>
    <source>
        <strain evidence="2 3">DSM 44225</strain>
    </source>
</reference>
<dbReference type="AlphaFoldDB" id="A0A1R0KE11"/>
<dbReference type="CDD" id="cd00093">
    <property type="entry name" value="HTH_XRE"/>
    <property type="match status" value="1"/>
</dbReference>
<dbReference type="Proteomes" id="UP000187486">
    <property type="component" value="Unassembled WGS sequence"/>
</dbReference>
<accession>A0A1R0KE11</accession>
<comment type="caution">
    <text evidence="2">The sequence shown here is derived from an EMBL/GenBank/DDBJ whole genome shotgun (WGS) entry which is preliminary data.</text>
</comment>
<evidence type="ECO:0000259" key="1">
    <source>
        <dbReference type="Pfam" id="PF12728"/>
    </source>
</evidence>
<dbReference type="OrthoDB" id="5524782at2"/>
<protein>
    <recommendedName>
        <fullName evidence="1">Helix-turn-helix domain-containing protein</fullName>
    </recommendedName>
</protein>
<sequence length="64" mass="7350">MTVSKHLTIKEFAERVGVPPATVYQWNSRGDGPRYLKIGKHVRYRLVDVEKWEKAHEATGGRLS</sequence>
<proteinExistence type="predicted"/>
<name>A0A1R0KE11_9PSEU</name>
<dbReference type="RefSeq" id="WP_076168614.1">
    <property type="nucleotide sequence ID" value="NZ_JBEZVB010000013.1"/>
</dbReference>
<feature type="domain" description="Helix-turn-helix" evidence="1">
    <location>
        <begin position="7"/>
        <end position="52"/>
    </location>
</feature>
<gene>
    <name evidence="2" type="ORF">BS329_39935</name>
</gene>
<dbReference type="SUPFAM" id="SSF46955">
    <property type="entry name" value="Putative DNA-binding domain"/>
    <property type="match status" value="1"/>
</dbReference>
<evidence type="ECO:0000313" key="2">
    <source>
        <dbReference type="EMBL" id="OLZ43261.1"/>
    </source>
</evidence>
<dbReference type="EMBL" id="MQUQ01000037">
    <property type="protein sequence ID" value="OLZ43261.1"/>
    <property type="molecule type" value="Genomic_DNA"/>
</dbReference>
<dbReference type="InterPro" id="IPR009061">
    <property type="entry name" value="DNA-bd_dom_put_sf"/>
</dbReference>
<dbReference type="Pfam" id="PF12728">
    <property type="entry name" value="HTH_17"/>
    <property type="match status" value="1"/>
</dbReference>
<dbReference type="Gene3D" id="1.10.1660.10">
    <property type="match status" value="1"/>
</dbReference>
<dbReference type="InterPro" id="IPR001387">
    <property type="entry name" value="Cro/C1-type_HTH"/>
</dbReference>
<organism evidence="2 3">
    <name type="scientific">Amycolatopsis coloradensis</name>
    <dbReference type="NCBI Taxonomy" id="76021"/>
    <lineage>
        <taxon>Bacteria</taxon>
        <taxon>Bacillati</taxon>
        <taxon>Actinomycetota</taxon>
        <taxon>Actinomycetes</taxon>
        <taxon>Pseudonocardiales</taxon>
        <taxon>Pseudonocardiaceae</taxon>
        <taxon>Amycolatopsis</taxon>
    </lineage>
</organism>